<dbReference type="InterPro" id="IPR011711">
    <property type="entry name" value="GntR_C"/>
</dbReference>
<proteinExistence type="predicted"/>
<feature type="domain" description="HTH gntR-type" evidence="4">
    <location>
        <begin position="14"/>
        <end position="84"/>
    </location>
</feature>
<dbReference type="SMART" id="SM00895">
    <property type="entry name" value="FCD"/>
    <property type="match status" value="1"/>
</dbReference>
<dbReference type="Pfam" id="PF07729">
    <property type="entry name" value="FCD"/>
    <property type="match status" value="1"/>
</dbReference>
<keyword evidence="6" id="KW-1185">Reference proteome</keyword>
<dbReference type="CDD" id="cd07377">
    <property type="entry name" value="WHTH_GntR"/>
    <property type="match status" value="1"/>
</dbReference>
<evidence type="ECO:0000256" key="3">
    <source>
        <dbReference type="ARBA" id="ARBA00023163"/>
    </source>
</evidence>
<dbReference type="InterPro" id="IPR008920">
    <property type="entry name" value="TF_FadR/GntR_C"/>
</dbReference>
<dbReference type="EMBL" id="JAVKGS010000001">
    <property type="protein sequence ID" value="MDR5691079.1"/>
    <property type="molecule type" value="Genomic_DNA"/>
</dbReference>
<dbReference type="PANTHER" id="PTHR43537">
    <property type="entry name" value="TRANSCRIPTIONAL REGULATOR, GNTR FAMILY"/>
    <property type="match status" value="1"/>
</dbReference>
<dbReference type="InterPro" id="IPR036390">
    <property type="entry name" value="WH_DNA-bd_sf"/>
</dbReference>
<dbReference type="PANTHER" id="PTHR43537:SF24">
    <property type="entry name" value="GLUCONATE OPERON TRANSCRIPTIONAL REPRESSOR"/>
    <property type="match status" value="1"/>
</dbReference>
<dbReference type="SUPFAM" id="SSF48008">
    <property type="entry name" value="GntR ligand-binding domain-like"/>
    <property type="match status" value="1"/>
</dbReference>
<dbReference type="PROSITE" id="PS50949">
    <property type="entry name" value="HTH_GNTR"/>
    <property type="match status" value="1"/>
</dbReference>
<evidence type="ECO:0000256" key="1">
    <source>
        <dbReference type="ARBA" id="ARBA00023015"/>
    </source>
</evidence>
<dbReference type="SUPFAM" id="SSF46785">
    <property type="entry name" value="Winged helix' DNA-binding domain"/>
    <property type="match status" value="1"/>
</dbReference>
<reference evidence="6" key="1">
    <citation type="submission" date="2023-07" db="EMBL/GenBank/DDBJ databases">
        <title>Description of three actinobacteria isolated from air of manufacturing shop in a pharmaceutical factory.</title>
        <authorList>
            <person name="Zhang D.-F."/>
        </authorList>
    </citation>
    <scope>NUCLEOTIDE SEQUENCE [LARGE SCALE GENOMIC DNA]</scope>
    <source>
        <strain evidence="6">CCTCC AB 2011122</strain>
    </source>
</reference>
<name>A0ABU1FH49_9MICO</name>
<dbReference type="InterPro" id="IPR036388">
    <property type="entry name" value="WH-like_DNA-bd_sf"/>
</dbReference>
<dbReference type="RefSeq" id="WP_310519733.1">
    <property type="nucleotide sequence ID" value="NZ_BAABBS010000004.1"/>
</dbReference>
<organism evidence="5 6">
    <name type="scientific">Agromyces indicus</name>
    <dbReference type="NCBI Taxonomy" id="758919"/>
    <lineage>
        <taxon>Bacteria</taxon>
        <taxon>Bacillati</taxon>
        <taxon>Actinomycetota</taxon>
        <taxon>Actinomycetes</taxon>
        <taxon>Micrococcales</taxon>
        <taxon>Microbacteriaceae</taxon>
        <taxon>Agromyces</taxon>
    </lineage>
</organism>
<dbReference type="Gene3D" id="1.20.120.530">
    <property type="entry name" value="GntR ligand-binding domain-like"/>
    <property type="match status" value="1"/>
</dbReference>
<dbReference type="Gene3D" id="1.10.10.10">
    <property type="entry name" value="Winged helix-like DNA-binding domain superfamily/Winged helix DNA-binding domain"/>
    <property type="match status" value="1"/>
</dbReference>
<keyword evidence="1" id="KW-0805">Transcription regulation</keyword>
<dbReference type="Proteomes" id="UP001260072">
    <property type="component" value="Unassembled WGS sequence"/>
</dbReference>
<sequence>MDLSSEPLGAIRRSGAVDTVRARIMLAVELGMLAPGQRLPSPEETARAFDVSEMSVRRAYRTLADESLVTRRRGNSGGTFIVDEPHVGDLPEIEAYRADAQHVHDLIDQRAVLEAGLAGLAAHACPAEDLAALTDLVERMRTVPDWAGYRELDAEFHDRIARIPGVAAAALLHHRLSHELYAYFIPYRIDYLRASNEEHARLVDALAAADAALASRLTFEHIVELHESMYVGLGERETRGDSRHPDAPTDAR</sequence>
<dbReference type="SMART" id="SM00345">
    <property type="entry name" value="HTH_GNTR"/>
    <property type="match status" value="1"/>
</dbReference>
<accession>A0ABU1FH49</accession>
<dbReference type="InterPro" id="IPR000524">
    <property type="entry name" value="Tscrpt_reg_HTH_GntR"/>
</dbReference>
<dbReference type="Pfam" id="PF00392">
    <property type="entry name" value="GntR"/>
    <property type="match status" value="1"/>
</dbReference>
<protein>
    <submittedName>
        <fullName evidence="5">FCD domain-containing protein</fullName>
    </submittedName>
</protein>
<keyword evidence="3" id="KW-0804">Transcription</keyword>
<evidence type="ECO:0000313" key="5">
    <source>
        <dbReference type="EMBL" id="MDR5691079.1"/>
    </source>
</evidence>
<comment type="caution">
    <text evidence="5">The sequence shown here is derived from an EMBL/GenBank/DDBJ whole genome shotgun (WGS) entry which is preliminary data.</text>
</comment>
<evidence type="ECO:0000313" key="6">
    <source>
        <dbReference type="Proteomes" id="UP001260072"/>
    </source>
</evidence>
<evidence type="ECO:0000259" key="4">
    <source>
        <dbReference type="PROSITE" id="PS50949"/>
    </source>
</evidence>
<gene>
    <name evidence="5" type="ORF">RH861_03295</name>
</gene>
<evidence type="ECO:0000256" key="2">
    <source>
        <dbReference type="ARBA" id="ARBA00023125"/>
    </source>
</evidence>
<keyword evidence="2" id="KW-0238">DNA-binding</keyword>